<evidence type="ECO:0000256" key="9">
    <source>
        <dbReference type="ARBA" id="ARBA00035720"/>
    </source>
</evidence>
<keyword evidence="5 13" id="KW-0547">Nucleotide-binding</keyword>
<dbReference type="eggNOG" id="KOG0659">
    <property type="taxonomic scope" value="Eukaryota"/>
</dbReference>
<comment type="catalytic activity">
    <reaction evidence="11">
        <text>L-threonyl-[protein] + ATP = O-phospho-L-threonyl-[protein] + ADP + H(+)</text>
        <dbReference type="Rhea" id="RHEA:46608"/>
        <dbReference type="Rhea" id="RHEA-COMP:11060"/>
        <dbReference type="Rhea" id="RHEA-COMP:11605"/>
        <dbReference type="ChEBI" id="CHEBI:15378"/>
        <dbReference type="ChEBI" id="CHEBI:30013"/>
        <dbReference type="ChEBI" id="CHEBI:30616"/>
        <dbReference type="ChEBI" id="CHEBI:61977"/>
        <dbReference type="ChEBI" id="CHEBI:456216"/>
        <dbReference type="EC" id="2.7.11.22"/>
    </reaction>
</comment>
<gene>
    <name evidence="16" type="ORF">TRIADDRAFT_20272</name>
</gene>
<dbReference type="EC" id="2.7.11.22" evidence="2"/>
<protein>
    <recommendedName>
        <fullName evidence="8">Cyclin-dependent kinase 20</fullName>
        <ecNumber evidence="2">2.7.11.22</ecNumber>
    </recommendedName>
    <alternativeName>
        <fullName evidence="9">Cell cycle-related kinase</fullName>
    </alternativeName>
    <alternativeName>
        <fullName evidence="10">Cell division protein kinase 20</fullName>
    </alternativeName>
</protein>
<dbReference type="InterPro" id="IPR011009">
    <property type="entry name" value="Kinase-like_dom_sf"/>
</dbReference>
<evidence type="ECO:0000256" key="8">
    <source>
        <dbReference type="ARBA" id="ARBA00035711"/>
    </source>
</evidence>
<keyword evidence="4" id="KW-0808">Transferase</keyword>
<keyword evidence="3 14" id="KW-0723">Serine/threonine-protein kinase</keyword>
<dbReference type="PROSITE" id="PS00107">
    <property type="entry name" value="PROTEIN_KINASE_ATP"/>
    <property type="match status" value="1"/>
</dbReference>
<dbReference type="RefSeq" id="XP_002108200.1">
    <property type="nucleotide sequence ID" value="XM_002108164.1"/>
</dbReference>
<dbReference type="SMART" id="SM00220">
    <property type="entry name" value="S_TKc"/>
    <property type="match status" value="1"/>
</dbReference>
<evidence type="ECO:0000259" key="15">
    <source>
        <dbReference type="PROSITE" id="PS50011"/>
    </source>
</evidence>
<dbReference type="InterPro" id="IPR017441">
    <property type="entry name" value="Protein_kinase_ATP_BS"/>
</dbReference>
<dbReference type="PhylomeDB" id="B3RID3"/>
<dbReference type="PANTHER" id="PTHR24056:SF171">
    <property type="entry name" value="CYCLIN-DEPENDENT KINASE 20"/>
    <property type="match status" value="1"/>
</dbReference>
<dbReference type="Gene3D" id="1.10.510.10">
    <property type="entry name" value="Transferase(Phosphotransferase) domain 1"/>
    <property type="match status" value="1"/>
</dbReference>
<evidence type="ECO:0000256" key="7">
    <source>
        <dbReference type="ARBA" id="ARBA00022840"/>
    </source>
</evidence>
<feature type="binding site" evidence="13">
    <location>
        <position position="36"/>
    </location>
    <ligand>
        <name>ATP</name>
        <dbReference type="ChEBI" id="CHEBI:30616"/>
    </ligand>
</feature>
<evidence type="ECO:0000256" key="12">
    <source>
        <dbReference type="ARBA" id="ARBA00048367"/>
    </source>
</evidence>
<evidence type="ECO:0000256" key="13">
    <source>
        <dbReference type="PROSITE-ProRule" id="PRU10141"/>
    </source>
</evidence>
<sequence>MESFTILGRVGEGAHGVVFKAKHVQVRGNGEVVALKKIHLKKIDDGIPNNILREIKTLQAITEHENIVRLFDVFPDGSSLVLAFEYMVTDLSEILRSSQNTLPEVSSYYMIMLLRGISFCHENHIIHRDLKPANLLISSSGQLKLADFGLARVMSVENERLYSHQVATRWYRAPELLYGSRTYDEGVDLWYLGCIFAELINKSPLFPGDSDIKQLGCVLSILGTPTTSTWPGLIELPDYNKITFSGFLPIPFESIVPDATSEVGKIK</sequence>
<name>B3RID3_TRIAD</name>
<evidence type="ECO:0000256" key="4">
    <source>
        <dbReference type="ARBA" id="ARBA00022679"/>
    </source>
</evidence>
<comment type="catalytic activity">
    <reaction evidence="12">
        <text>L-seryl-[protein] + ATP = O-phospho-L-seryl-[protein] + ADP + H(+)</text>
        <dbReference type="Rhea" id="RHEA:17989"/>
        <dbReference type="Rhea" id="RHEA-COMP:9863"/>
        <dbReference type="Rhea" id="RHEA-COMP:11604"/>
        <dbReference type="ChEBI" id="CHEBI:15378"/>
        <dbReference type="ChEBI" id="CHEBI:29999"/>
        <dbReference type="ChEBI" id="CHEBI:30616"/>
        <dbReference type="ChEBI" id="CHEBI:83421"/>
        <dbReference type="ChEBI" id="CHEBI:456216"/>
        <dbReference type="EC" id="2.7.11.22"/>
    </reaction>
</comment>
<dbReference type="InterPro" id="IPR008271">
    <property type="entry name" value="Ser/Thr_kinase_AS"/>
</dbReference>
<dbReference type="Gene3D" id="3.30.200.20">
    <property type="entry name" value="Phosphorylase Kinase, domain 1"/>
    <property type="match status" value="1"/>
</dbReference>
<dbReference type="GO" id="GO:0005634">
    <property type="term" value="C:nucleus"/>
    <property type="evidence" value="ECO:0000318"/>
    <property type="project" value="GO_Central"/>
</dbReference>
<dbReference type="InterPro" id="IPR050108">
    <property type="entry name" value="CDK"/>
</dbReference>
<dbReference type="EMBL" id="DS985241">
    <property type="protein sequence ID" value="EDV28998.1"/>
    <property type="molecule type" value="Genomic_DNA"/>
</dbReference>
<dbReference type="PANTHER" id="PTHR24056">
    <property type="entry name" value="CELL DIVISION PROTEIN KINASE"/>
    <property type="match status" value="1"/>
</dbReference>
<dbReference type="HOGENOM" id="CLU_000288_181_6_1"/>
<dbReference type="GeneID" id="6750149"/>
<evidence type="ECO:0000256" key="3">
    <source>
        <dbReference type="ARBA" id="ARBA00022527"/>
    </source>
</evidence>
<evidence type="ECO:0000256" key="1">
    <source>
        <dbReference type="ARBA" id="ARBA00006485"/>
    </source>
</evidence>
<dbReference type="PROSITE" id="PS50011">
    <property type="entry name" value="PROTEIN_KINASE_DOM"/>
    <property type="match status" value="1"/>
</dbReference>
<dbReference type="AlphaFoldDB" id="B3RID3"/>
<dbReference type="OrthoDB" id="63265at2759"/>
<evidence type="ECO:0000256" key="5">
    <source>
        <dbReference type="ARBA" id="ARBA00022741"/>
    </source>
</evidence>
<keyword evidence="7 13" id="KW-0067">ATP-binding</keyword>
<dbReference type="GO" id="GO:0004674">
    <property type="term" value="F:protein serine/threonine kinase activity"/>
    <property type="evidence" value="ECO:0000318"/>
    <property type="project" value="GO_Central"/>
</dbReference>
<dbReference type="FunFam" id="1.10.510.10:FF:000624">
    <property type="entry name" value="Mitogen-activated protein kinase"/>
    <property type="match status" value="1"/>
</dbReference>
<dbReference type="SUPFAM" id="SSF56112">
    <property type="entry name" value="Protein kinase-like (PK-like)"/>
    <property type="match status" value="1"/>
</dbReference>
<dbReference type="GO" id="GO:0004693">
    <property type="term" value="F:cyclin-dependent protein serine/threonine kinase activity"/>
    <property type="evidence" value="ECO:0007669"/>
    <property type="project" value="UniProtKB-EC"/>
</dbReference>
<evidence type="ECO:0000256" key="6">
    <source>
        <dbReference type="ARBA" id="ARBA00022777"/>
    </source>
</evidence>
<keyword evidence="6" id="KW-0418">Kinase</keyword>
<dbReference type="InterPro" id="IPR000719">
    <property type="entry name" value="Prot_kinase_dom"/>
</dbReference>
<dbReference type="KEGG" id="tad:TRIADDRAFT_20272"/>
<dbReference type="CTD" id="6750149"/>
<evidence type="ECO:0000313" key="16">
    <source>
        <dbReference type="EMBL" id="EDV28998.1"/>
    </source>
</evidence>
<dbReference type="STRING" id="10228.B3RID3"/>
<comment type="similarity">
    <text evidence="1">Belongs to the protein kinase superfamily. CMGC Ser/Thr protein kinase family. CDC2/CDKX subfamily.</text>
</comment>
<reference evidence="16 17" key="1">
    <citation type="journal article" date="2008" name="Nature">
        <title>The Trichoplax genome and the nature of placozoans.</title>
        <authorList>
            <person name="Srivastava M."/>
            <person name="Begovic E."/>
            <person name="Chapman J."/>
            <person name="Putnam N.H."/>
            <person name="Hellsten U."/>
            <person name="Kawashima T."/>
            <person name="Kuo A."/>
            <person name="Mitros T."/>
            <person name="Salamov A."/>
            <person name="Carpenter M.L."/>
            <person name="Signorovitch A.Y."/>
            <person name="Moreno M.A."/>
            <person name="Kamm K."/>
            <person name="Grimwood J."/>
            <person name="Schmutz J."/>
            <person name="Shapiro H."/>
            <person name="Grigoriev I.V."/>
            <person name="Buss L.W."/>
            <person name="Schierwater B."/>
            <person name="Dellaporta S.L."/>
            <person name="Rokhsar D.S."/>
        </authorList>
    </citation>
    <scope>NUCLEOTIDE SEQUENCE [LARGE SCALE GENOMIC DNA]</scope>
    <source>
        <strain evidence="16 17">Grell-BS-1999</strain>
    </source>
</reference>
<evidence type="ECO:0000256" key="2">
    <source>
        <dbReference type="ARBA" id="ARBA00012425"/>
    </source>
</evidence>
<dbReference type="FunFam" id="3.30.200.20:FF:000579">
    <property type="entry name" value="cyclin-dependent kinase 20"/>
    <property type="match status" value="1"/>
</dbReference>
<dbReference type="GO" id="GO:0005524">
    <property type="term" value="F:ATP binding"/>
    <property type="evidence" value="ECO:0007669"/>
    <property type="project" value="UniProtKB-UniRule"/>
</dbReference>
<accession>B3RID3</accession>
<evidence type="ECO:0000256" key="10">
    <source>
        <dbReference type="ARBA" id="ARBA00035723"/>
    </source>
</evidence>
<keyword evidence="17" id="KW-1185">Reference proteome</keyword>
<evidence type="ECO:0000313" key="17">
    <source>
        <dbReference type="Proteomes" id="UP000009022"/>
    </source>
</evidence>
<dbReference type="Pfam" id="PF00069">
    <property type="entry name" value="Pkinase"/>
    <property type="match status" value="1"/>
</dbReference>
<dbReference type="Proteomes" id="UP000009022">
    <property type="component" value="Unassembled WGS sequence"/>
</dbReference>
<evidence type="ECO:0000256" key="14">
    <source>
        <dbReference type="RuleBase" id="RU000304"/>
    </source>
</evidence>
<evidence type="ECO:0000256" key="11">
    <source>
        <dbReference type="ARBA" id="ARBA00047811"/>
    </source>
</evidence>
<organism evidence="16 17">
    <name type="scientific">Trichoplax adhaerens</name>
    <name type="common">Trichoplax reptans</name>
    <dbReference type="NCBI Taxonomy" id="10228"/>
    <lineage>
        <taxon>Eukaryota</taxon>
        <taxon>Metazoa</taxon>
        <taxon>Placozoa</taxon>
        <taxon>Uniplacotomia</taxon>
        <taxon>Trichoplacea</taxon>
        <taxon>Trichoplacidae</taxon>
        <taxon>Trichoplax</taxon>
    </lineage>
</organism>
<dbReference type="OMA" id="KITFPYH"/>
<dbReference type="InParanoid" id="B3RID3"/>
<dbReference type="FunCoup" id="B3RID3">
    <property type="interactions" value="226"/>
</dbReference>
<proteinExistence type="inferred from homology"/>
<feature type="domain" description="Protein kinase" evidence="15">
    <location>
        <begin position="4"/>
        <end position="267"/>
    </location>
</feature>
<dbReference type="PROSITE" id="PS00108">
    <property type="entry name" value="PROTEIN_KINASE_ST"/>
    <property type="match status" value="1"/>
</dbReference>